<organism evidence="1 2">
    <name type="scientific">Actinoplanes italicus</name>
    <dbReference type="NCBI Taxonomy" id="113567"/>
    <lineage>
        <taxon>Bacteria</taxon>
        <taxon>Bacillati</taxon>
        <taxon>Actinomycetota</taxon>
        <taxon>Actinomycetes</taxon>
        <taxon>Micromonosporales</taxon>
        <taxon>Micromonosporaceae</taxon>
        <taxon>Actinoplanes</taxon>
    </lineage>
</organism>
<proteinExistence type="predicted"/>
<dbReference type="OrthoDB" id="3514784at2"/>
<sequence>MPTSLLEAKNNTNDDVDLTVIDEFRKESPILDALVFDDAVNPSGGGGTLDYGYRRLITQPTADTRAYNTEYTPTEVKTQKYTTTLAVMGGSFGIDRVLARLGAAASGAVTLNMQQKIKATRTKFQDVVINGDTAVDANSFDGLNKALAGSTTEYLPINYGITSGYLDWTDFDTDTRSHFKAQDRIDEWLSLLDGTPTLILGNKWALARIRAMARRSGMYTADPMDGLMGPNGRPIVRESYGGIVFFDPGEKAGTSDPIIPLVTRDADGAGGGGNIANLTDLYAVRIGMDGFHGVTTTDGQLVRSWLPDFNSSGAVKTGEVELGPVGVALKATRAAAVLRNIKVR</sequence>
<reference evidence="1 2" key="1">
    <citation type="submission" date="2018-03" db="EMBL/GenBank/DDBJ databases">
        <title>Genomic Encyclopedia of Archaeal and Bacterial Type Strains, Phase II (KMG-II): from individual species to whole genera.</title>
        <authorList>
            <person name="Goeker M."/>
        </authorList>
    </citation>
    <scope>NUCLEOTIDE SEQUENCE [LARGE SCALE GENOMIC DNA]</scope>
    <source>
        <strain evidence="1 2">DSM 43146</strain>
    </source>
</reference>
<keyword evidence="2" id="KW-1185">Reference proteome</keyword>
<evidence type="ECO:0000313" key="2">
    <source>
        <dbReference type="Proteomes" id="UP000239415"/>
    </source>
</evidence>
<gene>
    <name evidence="1" type="ORF">CLV67_103221</name>
</gene>
<dbReference type="NCBIfam" id="NF045672">
    <property type="entry name" value="MCP_gp7_epsi_15"/>
    <property type="match status" value="1"/>
</dbReference>
<comment type="caution">
    <text evidence="1">The sequence shown here is derived from an EMBL/GenBank/DDBJ whole genome shotgun (WGS) entry which is preliminary data.</text>
</comment>
<dbReference type="RefSeq" id="WP_106316669.1">
    <property type="nucleotide sequence ID" value="NZ_BOMO01000041.1"/>
</dbReference>
<protein>
    <recommendedName>
        <fullName evidence="3">Phage capsid protein</fullName>
    </recommendedName>
</protein>
<evidence type="ECO:0008006" key="3">
    <source>
        <dbReference type="Google" id="ProtNLM"/>
    </source>
</evidence>
<dbReference type="AlphaFoldDB" id="A0A2T0KIX2"/>
<dbReference type="InterPro" id="IPR048813">
    <property type="entry name" value="GP7-like"/>
</dbReference>
<dbReference type="Proteomes" id="UP000239415">
    <property type="component" value="Unassembled WGS sequence"/>
</dbReference>
<dbReference type="EMBL" id="PVMZ01000003">
    <property type="protein sequence ID" value="PRX23473.1"/>
    <property type="molecule type" value="Genomic_DNA"/>
</dbReference>
<name>A0A2T0KIX2_9ACTN</name>
<evidence type="ECO:0000313" key="1">
    <source>
        <dbReference type="EMBL" id="PRX23473.1"/>
    </source>
</evidence>
<accession>A0A2T0KIX2</accession>